<dbReference type="Gene3D" id="3.40.50.2300">
    <property type="match status" value="1"/>
</dbReference>
<comment type="caution">
    <text evidence="4">The sequence shown here is derived from an EMBL/GenBank/DDBJ whole genome shotgun (WGS) entry which is preliminary data.</text>
</comment>
<evidence type="ECO:0000256" key="2">
    <source>
        <dbReference type="PROSITE-ProRule" id="PRU00169"/>
    </source>
</evidence>
<dbReference type="GO" id="GO:0003677">
    <property type="term" value="F:DNA binding"/>
    <property type="evidence" value="ECO:0007669"/>
    <property type="project" value="UniProtKB-KW"/>
</dbReference>
<dbReference type="PANTHER" id="PTHR43214:SF43">
    <property type="entry name" value="TWO-COMPONENT RESPONSE REGULATOR"/>
    <property type="match status" value="1"/>
</dbReference>
<reference evidence="4" key="1">
    <citation type="journal article" date="2021" name="PeerJ">
        <title>Extensive microbial diversity within the chicken gut microbiome revealed by metagenomics and culture.</title>
        <authorList>
            <person name="Gilroy R."/>
            <person name="Ravi A."/>
            <person name="Getino M."/>
            <person name="Pursley I."/>
            <person name="Horton D.L."/>
            <person name="Alikhan N.F."/>
            <person name="Baker D."/>
            <person name="Gharbi K."/>
            <person name="Hall N."/>
            <person name="Watson M."/>
            <person name="Adriaenssens E.M."/>
            <person name="Foster-Nyarko E."/>
            <person name="Jarju S."/>
            <person name="Secka A."/>
            <person name="Antonio M."/>
            <person name="Oren A."/>
            <person name="Chaudhuri R.R."/>
            <person name="La Ragione R."/>
            <person name="Hildebrand F."/>
            <person name="Pallen M.J."/>
        </authorList>
    </citation>
    <scope>NUCLEOTIDE SEQUENCE</scope>
    <source>
        <strain evidence="4">ChiHejej3B27-3195</strain>
    </source>
</reference>
<name>A0A9D1S3P7_9MICC</name>
<dbReference type="CDD" id="cd17535">
    <property type="entry name" value="REC_NarL-like"/>
    <property type="match status" value="1"/>
</dbReference>
<evidence type="ECO:0000313" key="4">
    <source>
        <dbReference type="EMBL" id="HIW99497.1"/>
    </source>
</evidence>
<dbReference type="InterPro" id="IPR011006">
    <property type="entry name" value="CheY-like_superfamily"/>
</dbReference>
<feature type="domain" description="Response regulatory" evidence="3">
    <location>
        <begin position="3"/>
        <end position="119"/>
    </location>
</feature>
<dbReference type="SUPFAM" id="SSF52172">
    <property type="entry name" value="CheY-like"/>
    <property type="match status" value="1"/>
</dbReference>
<dbReference type="PROSITE" id="PS50110">
    <property type="entry name" value="RESPONSE_REGULATORY"/>
    <property type="match status" value="1"/>
</dbReference>
<dbReference type="GO" id="GO:0000160">
    <property type="term" value="P:phosphorelay signal transduction system"/>
    <property type="evidence" value="ECO:0007669"/>
    <property type="project" value="InterPro"/>
</dbReference>
<dbReference type="InterPro" id="IPR001789">
    <property type="entry name" value="Sig_transdc_resp-reg_receiver"/>
</dbReference>
<dbReference type="Proteomes" id="UP000824151">
    <property type="component" value="Unassembled WGS sequence"/>
</dbReference>
<protein>
    <submittedName>
        <fullName evidence="4">Response regulator transcription factor</fullName>
    </submittedName>
</protein>
<proteinExistence type="predicted"/>
<organism evidence="4 5">
    <name type="scientific">Candidatus Nesterenkonia stercoripullorum</name>
    <dbReference type="NCBI Taxonomy" id="2838701"/>
    <lineage>
        <taxon>Bacteria</taxon>
        <taxon>Bacillati</taxon>
        <taxon>Actinomycetota</taxon>
        <taxon>Actinomycetes</taxon>
        <taxon>Micrococcales</taxon>
        <taxon>Micrococcaceae</taxon>
        <taxon>Nesterenkonia</taxon>
    </lineage>
</organism>
<evidence type="ECO:0000256" key="1">
    <source>
        <dbReference type="ARBA" id="ARBA00023125"/>
    </source>
</evidence>
<dbReference type="SMART" id="SM00448">
    <property type="entry name" value="REC"/>
    <property type="match status" value="1"/>
</dbReference>
<keyword evidence="2" id="KW-0597">Phosphoprotein</keyword>
<feature type="modified residue" description="4-aspartylphosphate" evidence="2">
    <location>
        <position position="54"/>
    </location>
</feature>
<dbReference type="InterPro" id="IPR039420">
    <property type="entry name" value="WalR-like"/>
</dbReference>
<dbReference type="AlphaFoldDB" id="A0A9D1S3P7"/>
<keyword evidence="1" id="KW-0238">DNA-binding</keyword>
<dbReference type="InterPro" id="IPR058245">
    <property type="entry name" value="NreC/VraR/RcsB-like_REC"/>
</dbReference>
<accession>A0A9D1S3P7</accession>
<evidence type="ECO:0000259" key="3">
    <source>
        <dbReference type="PROSITE" id="PS50110"/>
    </source>
</evidence>
<gene>
    <name evidence="4" type="ORF">H9871_05080</name>
</gene>
<sequence length="121" mass="12707">MIAVMVVDENPLMQEALELFIASAKDLTLVGSTGDGRQAEQVVPKPTPDVVLVDLQQPVDPGLAAVRAITERFPNARVLVVTATHHENFVLAALDAGVHGYVGKDATSAQVVGAVRRVQGG</sequence>
<dbReference type="PANTHER" id="PTHR43214">
    <property type="entry name" value="TWO-COMPONENT RESPONSE REGULATOR"/>
    <property type="match status" value="1"/>
</dbReference>
<dbReference type="EMBL" id="DXGD01000184">
    <property type="protein sequence ID" value="HIW99497.1"/>
    <property type="molecule type" value="Genomic_DNA"/>
</dbReference>
<reference evidence="4" key="2">
    <citation type="submission" date="2021-04" db="EMBL/GenBank/DDBJ databases">
        <authorList>
            <person name="Gilroy R."/>
        </authorList>
    </citation>
    <scope>NUCLEOTIDE SEQUENCE</scope>
    <source>
        <strain evidence="4">ChiHejej3B27-3195</strain>
    </source>
</reference>
<dbReference type="Pfam" id="PF00072">
    <property type="entry name" value="Response_reg"/>
    <property type="match status" value="1"/>
</dbReference>
<evidence type="ECO:0000313" key="5">
    <source>
        <dbReference type="Proteomes" id="UP000824151"/>
    </source>
</evidence>